<reference evidence="4" key="1">
    <citation type="submission" date="2023-03" db="EMBL/GenBank/DDBJ databases">
        <authorList>
            <person name="Steffen K."/>
            <person name="Cardenas P."/>
        </authorList>
    </citation>
    <scope>NUCLEOTIDE SEQUENCE</scope>
</reference>
<proteinExistence type="inferred from homology"/>
<evidence type="ECO:0000256" key="1">
    <source>
        <dbReference type="ARBA" id="ARBA00009277"/>
    </source>
</evidence>
<evidence type="ECO:0000313" key="4">
    <source>
        <dbReference type="EMBL" id="CAI8054907.1"/>
    </source>
</evidence>
<comment type="caution">
    <text evidence="4">The sequence shown here is derived from an EMBL/GenBank/DDBJ whole genome shotgun (WGS) entry which is preliminary data.</text>
</comment>
<dbReference type="InterPro" id="IPR054353">
    <property type="entry name" value="IstA-like_C"/>
</dbReference>
<dbReference type="AlphaFoldDB" id="A0AA35TXL2"/>
<dbReference type="GO" id="GO:0015074">
    <property type="term" value="P:DNA integration"/>
    <property type="evidence" value="ECO:0007669"/>
    <property type="project" value="InterPro"/>
</dbReference>
<sequence length="371" mass="42426">MEGKTQQTAAAMAGMSERSARKWQCGPLPSETKTERQWRTRPDPFDGVWEKEILPLLLGEAAGRLRATTIIEWLEERHPGRFSASQLRTLQRRLQDWRALNGPDQEVYFPQEHPPGREAQIDFTHCNSLGVTVGGRAYRHRLFQLVLSHSGWRYAEVATGETFLALKQGLQNALWELGGAPRVIRSDNTSAATHEMRRSRGRALNGSYAELLDHYGLESTLINAGESHENGVAEQAHYRLKDAIDQALMLRGSRDFNSLEEYAGFVRKVVARRNRLVMGKLEEERPHLRPLPPAPVPEYVNHRARVRKWSTIQAAGRTYTVPSRLIGKEVQIRLYAEHLEVYYKGTFVDRMERVRGEKEARVDYRHVIGSL</sequence>
<dbReference type="SUPFAM" id="SSF53098">
    <property type="entry name" value="Ribonuclease H-like"/>
    <property type="match status" value="1"/>
</dbReference>
<feature type="compositionally biased region" description="Basic and acidic residues" evidence="2">
    <location>
        <begin position="32"/>
        <end position="42"/>
    </location>
</feature>
<keyword evidence="5" id="KW-1185">Reference proteome</keyword>
<feature type="non-terminal residue" evidence="4">
    <location>
        <position position="371"/>
    </location>
</feature>
<accession>A0AA35TXL2</accession>
<dbReference type="Pfam" id="PF22483">
    <property type="entry name" value="Mu-transpos_C_2"/>
    <property type="match status" value="1"/>
</dbReference>
<dbReference type="InterPro" id="IPR001584">
    <property type="entry name" value="Integrase_cat-core"/>
</dbReference>
<feature type="region of interest" description="Disordered" evidence="2">
    <location>
        <begin position="1"/>
        <end position="42"/>
    </location>
</feature>
<evidence type="ECO:0000256" key="2">
    <source>
        <dbReference type="SAM" id="MobiDB-lite"/>
    </source>
</evidence>
<feature type="domain" description="Integrase catalytic" evidence="3">
    <location>
        <begin position="111"/>
        <end position="294"/>
    </location>
</feature>
<dbReference type="PANTHER" id="PTHR35004">
    <property type="entry name" value="TRANSPOSASE RV3428C-RELATED"/>
    <property type="match status" value="1"/>
</dbReference>
<dbReference type="EMBL" id="CASHTH010004218">
    <property type="protein sequence ID" value="CAI8054907.1"/>
    <property type="molecule type" value="Genomic_DNA"/>
</dbReference>
<dbReference type="Pfam" id="PF00665">
    <property type="entry name" value="rve"/>
    <property type="match status" value="1"/>
</dbReference>
<dbReference type="Proteomes" id="UP001174909">
    <property type="component" value="Unassembled WGS sequence"/>
</dbReference>
<evidence type="ECO:0000313" key="5">
    <source>
        <dbReference type="Proteomes" id="UP001174909"/>
    </source>
</evidence>
<organism evidence="4 5">
    <name type="scientific">Geodia barretti</name>
    <name type="common">Barrett's horny sponge</name>
    <dbReference type="NCBI Taxonomy" id="519541"/>
    <lineage>
        <taxon>Eukaryota</taxon>
        <taxon>Metazoa</taxon>
        <taxon>Porifera</taxon>
        <taxon>Demospongiae</taxon>
        <taxon>Heteroscleromorpha</taxon>
        <taxon>Tetractinellida</taxon>
        <taxon>Astrophorina</taxon>
        <taxon>Geodiidae</taxon>
        <taxon>Geodia</taxon>
    </lineage>
</organism>
<dbReference type="PROSITE" id="PS50994">
    <property type="entry name" value="INTEGRASE"/>
    <property type="match status" value="1"/>
</dbReference>
<name>A0AA35TXL2_GEOBA</name>
<dbReference type="InterPro" id="IPR012337">
    <property type="entry name" value="RNaseH-like_sf"/>
</dbReference>
<gene>
    <name evidence="4" type="ORF">GBAR_LOCUS29954</name>
</gene>
<dbReference type="Gene3D" id="3.30.420.10">
    <property type="entry name" value="Ribonuclease H-like superfamily/Ribonuclease H"/>
    <property type="match status" value="1"/>
</dbReference>
<dbReference type="GO" id="GO:0003676">
    <property type="term" value="F:nucleic acid binding"/>
    <property type="evidence" value="ECO:0007669"/>
    <property type="project" value="InterPro"/>
</dbReference>
<comment type="similarity">
    <text evidence="1">Belongs to the transposase IS21/IS408/IS1162 family.</text>
</comment>
<dbReference type="InterPro" id="IPR036397">
    <property type="entry name" value="RNaseH_sf"/>
</dbReference>
<protein>
    <submittedName>
        <fullName evidence="4">Uncharacterized protein y4jA/y4nE/y4sE</fullName>
    </submittedName>
</protein>
<evidence type="ECO:0000259" key="3">
    <source>
        <dbReference type="PROSITE" id="PS50994"/>
    </source>
</evidence>
<dbReference type="NCBIfam" id="NF033546">
    <property type="entry name" value="transpos_IS21"/>
    <property type="match status" value="1"/>
</dbReference>
<dbReference type="PANTHER" id="PTHR35004:SF7">
    <property type="entry name" value="INTEGRASE PROTEIN"/>
    <property type="match status" value="1"/>
</dbReference>